<evidence type="ECO:0000313" key="7">
    <source>
        <dbReference type="EMBL" id="SBS81578.1"/>
    </source>
</evidence>
<dbReference type="Proteomes" id="UP000078546">
    <property type="component" value="Unassembled WGS sequence"/>
</dbReference>
<feature type="compositionally biased region" description="Basic and acidic residues" evidence="6">
    <location>
        <begin position="120"/>
        <end position="141"/>
    </location>
</feature>
<proteinExistence type="inferred from homology"/>
<protein>
    <submittedName>
        <fullName evidence="7">rRNA-processing protein EBP2, putative (EBP2)</fullName>
    </submittedName>
</protein>
<evidence type="ECO:0000256" key="6">
    <source>
        <dbReference type="SAM" id="MobiDB-lite"/>
    </source>
</evidence>
<keyword evidence="3" id="KW-0690">Ribosome biogenesis</keyword>
<accession>A0A1A8VPJ5</accession>
<reference evidence="7" key="1">
    <citation type="submission" date="2016-05" db="EMBL/GenBank/DDBJ databases">
        <authorList>
            <person name="Lavstsen T."/>
            <person name="Jespersen J.S."/>
        </authorList>
    </citation>
    <scope>NUCLEOTIDE SEQUENCE [LARGE SCALE GENOMIC DNA]</scope>
</reference>
<feature type="compositionally biased region" description="Basic and acidic residues" evidence="6">
    <location>
        <begin position="82"/>
        <end position="92"/>
    </location>
</feature>
<evidence type="ECO:0000313" key="10">
    <source>
        <dbReference type="Proteomes" id="UP000078560"/>
    </source>
</evidence>
<feature type="region of interest" description="Disordered" evidence="6">
    <location>
        <begin position="75"/>
        <end position="149"/>
    </location>
</feature>
<dbReference type="PANTHER" id="PTHR13028">
    <property type="entry name" value="RRNA PROCESSING PROTEIN EBNA1-BINDING PROTEIN-RELATED"/>
    <property type="match status" value="1"/>
</dbReference>
<evidence type="ECO:0000256" key="4">
    <source>
        <dbReference type="ARBA" id="ARBA00023054"/>
    </source>
</evidence>
<evidence type="ECO:0000256" key="2">
    <source>
        <dbReference type="ARBA" id="ARBA00007336"/>
    </source>
</evidence>
<dbReference type="EMBL" id="FLQU01000167">
    <property type="protein sequence ID" value="SBS81578.1"/>
    <property type="molecule type" value="Genomic_DNA"/>
</dbReference>
<sequence length="417" mass="49439">MKRVSLRVDDEMVKVIKRGSNGTSFAKKGNNKPIVNGNKNKKNKSTQEKVKNVKKRKTTKVDSCVEKLMKKIKIINSQDTKQNSDEGKDMGKHKNANIQGRKNSFKRIVVTNEIRKKKREKNEERKRTEKSEDLQQNEEKNSNNNSENITLLESKLKEIKLKINKENNEEWLEKLDLTCSEYFYLKEANILGKNEERENDLIKYAHTTLLEGLKKLQQLRIPFNRPYDFLADMLKRDEHMEKVRKKILEEHENAEIREKSKIKRINKKFYKKSGSHKVLKQNEAIEKKENIKKIDTLKRNNDLDNLNVQDFFLKHSKDDDTKTGKRKHEGKKREWEAIHKGGNSSNKLKMVSSETKGTQLRGWKGDKKGDWKRDKKRKWKGDRMNSQKSNRKARGKPVKKRMKRGKKNKKRKNFKRR</sequence>
<feature type="region of interest" description="Disordered" evidence="6">
    <location>
        <begin position="20"/>
        <end position="62"/>
    </location>
</feature>
<dbReference type="VEuPathDB" id="PlasmoDB:PocGH01_06021300"/>
<dbReference type="AlphaFoldDB" id="A0A1A8VPJ5"/>
<dbReference type="GO" id="GO:0006364">
    <property type="term" value="P:rRNA processing"/>
    <property type="evidence" value="ECO:0007669"/>
    <property type="project" value="TreeGrafter"/>
</dbReference>
<evidence type="ECO:0000313" key="8">
    <source>
        <dbReference type="EMBL" id="SBS84171.1"/>
    </source>
</evidence>
<dbReference type="GO" id="GO:0005730">
    <property type="term" value="C:nucleolus"/>
    <property type="evidence" value="ECO:0007669"/>
    <property type="project" value="UniProtKB-SubCell"/>
</dbReference>
<feature type="compositionally biased region" description="Basic and acidic residues" evidence="6">
    <location>
        <begin position="363"/>
        <end position="373"/>
    </location>
</feature>
<dbReference type="Pfam" id="PF05890">
    <property type="entry name" value="Ebp2"/>
    <property type="match status" value="1"/>
</dbReference>
<dbReference type="GO" id="GO:0042273">
    <property type="term" value="P:ribosomal large subunit biogenesis"/>
    <property type="evidence" value="ECO:0007669"/>
    <property type="project" value="TreeGrafter"/>
</dbReference>
<dbReference type="EMBL" id="FLQV01000182">
    <property type="protein sequence ID" value="SBS84171.1"/>
    <property type="molecule type" value="Genomic_DNA"/>
</dbReference>
<feature type="compositionally biased region" description="Polar residues" evidence="6">
    <location>
        <begin position="342"/>
        <end position="358"/>
    </location>
</feature>
<keyword evidence="4" id="KW-0175">Coiled coil</keyword>
<feature type="compositionally biased region" description="Basic residues" evidence="6">
    <location>
        <begin position="389"/>
        <end position="417"/>
    </location>
</feature>
<comment type="subcellular location">
    <subcellularLocation>
        <location evidence="1">Nucleus</location>
        <location evidence="1">Nucleolus</location>
    </subcellularLocation>
</comment>
<gene>
    <name evidence="8" type="ORF">POVCU1_010130</name>
    <name evidence="7" type="ORF">POVCU2_0010950</name>
</gene>
<comment type="similarity">
    <text evidence="2">Belongs to the EBP2 family.</text>
</comment>
<evidence type="ECO:0000256" key="1">
    <source>
        <dbReference type="ARBA" id="ARBA00004604"/>
    </source>
</evidence>
<dbReference type="Proteomes" id="UP000078560">
    <property type="component" value="Unassembled WGS sequence"/>
</dbReference>
<dbReference type="PANTHER" id="PTHR13028:SF0">
    <property type="entry name" value="RRNA-PROCESSING PROTEIN EBP2-RELATED"/>
    <property type="match status" value="1"/>
</dbReference>
<dbReference type="GO" id="GO:0030687">
    <property type="term" value="C:preribosome, large subunit precursor"/>
    <property type="evidence" value="ECO:0007669"/>
    <property type="project" value="TreeGrafter"/>
</dbReference>
<reference evidence="9 10" key="2">
    <citation type="submission" date="2016-05" db="EMBL/GenBank/DDBJ databases">
        <authorList>
            <person name="Naeem Raeece"/>
        </authorList>
    </citation>
    <scope>NUCLEOTIDE SEQUENCE [LARGE SCALE GENOMIC DNA]</scope>
</reference>
<keyword evidence="5" id="KW-0539">Nucleus</keyword>
<feature type="region of interest" description="Disordered" evidence="6">
    <location>
        <begin position="317"/>
        <end position="417"/>
    </location>
</feature>
<organism evidence="7 10">
    <name type="scientific">Plasmodium ovale curtisi</name>
    <dbReference type="NCBI Taxonomy" id="864141"/>
    <lineage>
        <taxon>Eukaryota</taxon>
        <taxon>Sar</taxon>
        <taxon>Alveolata</taxon>
        <taxon>Apicomplexa</taxon>
        <taxon>Aconoidasida</taxon>
        <taxon>Haemosporida</taxon>
        <taxon>Plasmodiidae</taxon>
        <taxon>Plasmodium</taxon>
        <taxon>Plasmodium (Plasmodium)</taxon>
    </lineage>
</organism>
<evidence type="ECO:0000313" key="9">
    <source>
        <dbReference type="Proteomes" id="UP000078546"/>
    </source>
</evidence>
<dbReference type="GO" id="GO:0034399">
    <property type="term" value="C:nuclear periphery"/>
    <property type="evidence" value="ECO:0007669"/>
    <property type="project" value="TreeGrafter"/>
</dbReference>
<dbReference type="InterPro" id="IPR008610">
    <property type="entry name" value="Ebp2"/>
</dbReference>
<evidence type="ECO:0000256" key="3">
    <source>
        <dbReference type="ARBA" id="ARBA00022517"/>
    </source>
</evidence>
<name>A0A1A8VPJ5_PLAOA</name>
<evidence type="ECO:0000256" key="5">
    <source>
        <dbReference type="ARBA" id="ARBA00023242"/>
    </source>
</evidence>